<protein>
    <submittedName>
        <fullName evidence="1">Uncharacterized protein</fullName>
    </submittedName>
</protein>
<accession>A0A120GQX4</accession>
<evidence type="ECO:0000313" key="2">
    <source>
        <dbReference type="Proteomes" id="UP000064189"/>
    </source>
</evidence>
<evidence type="ECO:0000313" key="1">
    <source>
        <dbReference type="EMBL" id="KWW21990.1"/>
    </source>
</evidence>
<organism evidence="1 2">
    <name type="scientific">Peribacillus simplex</name>
    <dbReference type="NCBI Taxonomy" id="1478"/>
    <lineage>
        <taxon>Bacteria</taxon>
        <taxon>Bacillati</taxon>
        <taxon>Bacillota</taxon>
        <taxon>Bacilli</taxon>
        <taxon>Bacillales</taxon>
        <taxon>Bacillaceae</taxon>
        <taxon>Peribacillus</taxon>
    </lineage>
</organism>
<reference evidence="1 2" key="1">
    <citation type="submission" date="2015-11" db="EMBL/GenBank/DDBJ databases">
        <title>Genome Sequence of Bacillus simplex strain VanAntwerpen2.</title>
        <authorList>
            <person name="Couger M.B."/>
        </authorList>
    </citation>
    <scope>NUCLEOTIDE SEQUENCE [LARGE SCALE GENOMIC DNA]</scope>
    <source>
        <strain evidence="1 2">VanAntwerpen02</strain>
    </source>
</reference>
<keyword evidence="2" id="KW-1185">Reference proteome</keyword>
<name>A0A120GQX4_9BACI</name>
<dbReference type="EMBL" id="LNNH01000010">
    <property type="protein sequence ID" value="KWW21990.1"/>
    <property type="molecule type" value="Genomic_DNA"/>
</dbReference>
<dbReference type="AlphaFoldDB" id="A0A120GQX4"/>
<dbReference type="Proteomes" id="UP000064189">
    <property type="component" value="Unassembled WGS sequence"/>
</dbReference>
<comment type="caution">
    <text evidence="1">The sequence shown here is derived from an EMBL/GenBank/DDBJ whole genome shotgun (WGS) entry which is preliminary data.</text>
</comment>
<proteinExistence type="predicted"/>
<gene>
    <name evidence="1" type="ORF">AS888_05800</name>
</gene>
<sequence>MPFWAKSELLRSFFYEPVYHSTKKELANISSILEILARLVLPSDLKLKIQLPYFLQVTILHEH</sequence>